<protein>
    <recommendedName>
        <fullName evidence="3">polynucleotide adenylyltransferase</fullName>
        <ecNumber evidence="3">2.7.7.19</ecNumber>
    </recommendedName>
</protein>
<dbReference type="GO" id="GO:0005634">
    <property type="term" value="C:nucleus"/>
    <property type="evidence" value="ECO:0007669"/>
    <property type="project" value="UniProtKB-SubCell"/>
</dbReference>
<dbReference type="InterPro" id="IPR007012">
    <property type="entry name" value="PolA_pol_cen_dom"/>
</dbReference>
<evidence type="ECO:0000256" key="4">
    <source>
        <dbReference type="ARBA" id="ARBA00022664"/>
    </source>
</evidence>
<evidence type="ECO:0000259" key="10">
    <source>
        <dbReference type="Pfam" id="PF04457"/>
    </source>
</evidence>
<comment type="caution">
    <text evidence="12">The sequence shown here is derived from an EMBL/GenBank/DDBJ whole genome shotgun (WGS) entry which is preliminary data.</text>
</comment>
<keyword evidence="7" id="KW-0067">ATP-binding</keyword>
<organism evidence="12 13">
    <name type="scientific">Polytolypa hystricis (strain UAMH7299)</name>
    <dbReference type="NCBI Taxonomy" id="1447883"/>
    <lineage>
        <taxon>Eukaryota</taxon>
        <taxon>Fungi</taxon>
        <taxon>Dikarya</taxon>
        <taxon>Ascomycota</taxon>
        <taxon>Pezizomycotina</taxon>
        <taxon>Eurotiomycetes</taxon>
        <taxon>Eurotiomycetidae</taxon>
        <taxon>Onygenales</taxon>
        <taxon>Onygenales incertae sedis</taxon>
        <taxon>Polytolypa</taxon>
    </lineage>
</organism>
<dbReference type="InterPro" id="IPR011068">
    <property type="entry name" value="NuclTrfase_I-like_C"/>
</dbReference>
<dbReference type="Pfam" id="PF04928">
    <property type="entry name" value="PAP_central"/>
    <property type="match status" value="1"/>
</dbReference>
<comment type="similarity">
    <text evidence="2">Belongs to the poly(A) polymerase family.</text>
</comment>
<dbReference type="InterPro" id="IPR009097">
    <property type="entry name" value="Cyclic_Pdiesterase"/>
</dbReference>
<dbReference type="EC" id="2.7.7.19" evidence="3"/>
<evidence type="ECO:0000256" key="7">
    <source>
        <dbReference type="ARBA" id="ARBA00022840"/>
    </source>
</evidence>
<keyword evidence="4" id="KW-0507">mRNA processing</keyword>
<feature type="region of interest" description="Disordered" evidence="9">
    <location>
        <begin position="1117"/>
        <end position="1136"/>
    </location>
</feature>
<feature type="domain" description="Poly(A) polymerase central" evidence="11">
    <location>
        <begin position="801"/>
        <end position="933"/>
    </location>
</feature>
<dbReference type="Gene3D" id="1.10.1410.10">
    <property type="match status" value="1"/>
</dbReference>
<evidence type="ECO:0000256" key="2">
    <source>
        <dbReference type="ARBA" id="ARBA00010912"/>
    </source>
</evidence>
<dbReference type="AlphaFoldDB" id="A0A2B7Z5E8"/>
<proteinExistence type="inferred from homology"/>
<dbReference type="InterPro" id="IPR043519">
    <property type="entry name" value="NT_sf"/>
</dbReference>
<dbReference type="Gene3D" id="3.30.70.590">
    <property type="entry name" value="Poly(A) polymerase predicted RNA binding domain"/>
    <property type="match status" value="1"/>
</dbReference>
<dbReference type="GO" id="GO:0006397">
    <property type="term" value="P:mRNA processing"/>
    <property type="evidence" value="ECO:0007669"/>
    <property type="project" value="UniProtKB-KW"/>
</dbReference>
<keyword evidence="5" id="KW-0808">Transferase</keyword>
<evidence type="ECO:0000313" key="13">
    <source>
        <dbReference type="Proteomes" id="UP000224634"/>
    </source>
</evidence>
<dbReference type="PANTHER" id="PTHR10682:SF23">
    <property type="entry name" value="POLYNUCLEOTIDE ADENYLYLTRANSFERASE"/>
    <property type="match status" value="1"/>
</dbReference>
<evidence type="ECO:0000259" key="11">
    <source>
        <dbReference type="Pfam" id="PF04928"/>
    </source>
</evidence>
<dbReference type="GO" id="GO:0031123">
    <property type="term" value="P:RNA 3'-end processing"/>
    <property type="evidence" value="ECO:0007669"/>
    <property type="project" value="InterPro"/>
</dbReference>
<evidence type="ECO:0000256" key="6">
    <source>
        <dbReference type="ARBA" id="ARBA00022741"/>
    </source>
</evidence>
<dbReference type="SUPFAM" id="SSF81301">
    <property type="entry name" value="Nucleotidyltransferase"/>
    <property type="match status" value="1"/>
</dbReference>
<dbReference type="Gene3D" id="3.90.1140.10">
    <property type="entry name" value="Cyclic phosphodiesterase"/>
    <property type="match status" value="1"/>
</dbReference>
<evidence type="ECO:0000256" key="1">
    <source>
        <dbReference type="ARBA" id="ARBA00004123"/>
    </source>
</evidence>
<evidence type="ECO:0000313" key="12">
    <source>
        <dbReference type="EMBL" id="PGH28262.1"/>
    </source>
</evidence>
<evidence type="ECO:0000256" key="3">
    <source>
        <dbReference type="ARBA" id="ARBA00012388"/>
    </source>
</evidence>
<accession>A0A2B7Z5E8</accession>
<evidence type="ECO:0000256" key="9">
    <source>
        <dbReference type="SAM" id="MobiDB-lite"/>
    </source>
</evidence>
<dbReference type="InterPro" id="IPR036691">
    <property type="entry name" value="Endo/exonu/phosph_ase_sf"/>
</dbReference>
<comment type="subcellular location">
    <subcellularLocation>
        <location evidence="1">Nucleus</location>
    </subcellularLocation>
</comment>
<gene>
    <name evidence="12" type="ORF">AJ80_00153</name>
</gene>
<reference evidence="12 13" key="1">
    <citation type="submission" date="2017-10" db="EMBL/GenBank/DDBJ databases">
        <title>Comparative genomics in systemic dimorphic fungi from Ajellomycetaceae.</title>
        <authorList>
            <person name="Munoz J.F."/>
            <person name="Mcewen J.G."/>
            <person name="Clay O.K."/>
            <person name="Cuomo C.A."/>
        </authorList>
    </citation>
    <scope>NUCLEOTIDE SEQUENCE [LARGE SCALE GENOMIC DNA]</scope>
    <source>
        <strain evidence="12 13">UAMH7299</strain>
    </source>
</reference>
<keyword evidence="6" id="KW-0547">Nucleotide-binding</keyword>
<dbReference type="STRING" id="1447883.A0A2B7Z5E8"/>
<dbReference type="Gene3D" id="3.30.460.10">
    <property type="entry name" value="Beta Polymerase, domain 2"/>
    <property type="match status" value="1"/>
</dbReference>
<dbReference type="SUPFAM" id="SSF55144">
    <property type="entry name" value="LigT-like"/>
    <property type="match status" value="1"/>
</dbReference>
<keyword evidence="8" id="KW-0539">Nucleus</keyword>
<feature type="compositionally biased region" description="Polar residues" evidence="9">
    <location>
        <begin position="231"/>
        <end position="243"/>
    </location>
</feature>
<dbReference type="OrthoDB" id="10263155at2759"/>
<evidence type="ECO:0000256" key="5">
    <source>
        <dbReference type="ARBA" id="ARBA00022679"/>
    </source>
</evidence>
<dbReference type="PANTHER" id="PTHR10682">
    <property type="entry name" value="POLY A POLYMERASE"/>
    <property type="match status" value="1"/>
</dbReference>
<feature type="region of interest" description="Disordered" evidence="9">
    <location>
        <begin position="217"/>
        <end position="243"/>
    </location>
</feature>
<dbReference type="Gene3D" id="3.60.10.10">
    <property type="entry name" value="Endonuclease/exonuclease/phosphatase"/>
    <property type="match status" value="1"/>
</dbReference>
<dbReference type="Pfam" id="PF04457">
    <property type="entry name" value="MJ1316"/>
    <property type="match status" value="1"/>
</dbReference>
<dbReference type="GO" id="GO:0005524">
    <property type="term" value="F:ATP binding"/>
    <property type="evidence" value="ECO:0007669"/>
    <property type="project" value="UniProtKB-KW"/>
</dbReference>
<dbReference type="InterPro" id="IPR040459">
    <property type="entry name" value="MJ1316"/>
</dbReference>
<feature type="domain" description="MJ1316 RNA cyclic group end recognition" evidence="10">
    <location>
        <begin position="1176"/>
        <end position="1246"/>
    </location>
</feature>
<dbReference type="SUPFAM" id="SSF56219">
    <property type="entry name" value="DNase I-like"/>
    <property type="match status" value="1"/>
</dbReference>
<keyword evidence="13" id="KW-1185">Reference proteome</keyword>
<dbReference type="GO" id="GO:0003723">
    <property type="term" value="F:RNA binding"/>
    <property type="evidence" value="ECO:0007669"/>
    <property type="project" value="InterPro"/>
</dbReference>
<sequence length="1271" mass="141580">MAGATESSHPQGPLSLDSYQTALCIIPPQDLHSSINRLRELHDQAFEKWPAHVNLLYPFVAPEKVPRAVELIGSKLADRFSKAAEDGSQDATFTFRLDGSDYFEQRHRSIIHLAPGNDDNDDDDNGAEALDQLRSAIMEGFKQSVGILEYNPHLTIGQTKPKDDSLRDYLLAKAQLLTPIEWRVGELVVLVRQEDHRMKIWGTVPLSGRNAFTLKRSLEEDESEDEKSLPLRTSTHDGTPTMATLQPRTTYQFSTSSGIWEPVEKQEVLNPEEAGAKTPIKVSSYNILVDSNGPPTEERSALIVQEILSKSALADVLVLQEVSDDVLCYILQQESVQSQYPFVTHGPPSQPEIGPLPSLRNIVVLSWRAFQWGWLPFENKHKGAAILTMDAVGKYANDASFLPLVISGVHLSSGLTDSTIAAKKAQLRSLLDYFSTHHAANPQIIAGDFNLATSTFSIEEAQTQKCITSQTKATMSFLETMISEAGFSDSWLVARTEKGVSERPASGKLTFEDLYDGEEGSTFDPVENPLAALSAGRNGNTRPQRYDRVLFKEDSTLTVKGFNLFGFPRAASGEEGLLCPSDHWGVRASFLLAPTVEAGEQEGSTRHIPLDIIKSTAVLSDPLAVEACLLDNSIVPSAEEAEKRRDAFNTLKTILLHESQEQTDTYGNARSAVSLVITTVGSYGLGVWTAASDIDCLCIGSISSRTFFELAGQRLRKAADAGVRIIRKVKAASGTMLEVEVKNVRVDLQYCPAARIVERWSDVALLPPSDPLFDLSLLSLTKLQPYRDLAYLQRTIPHPATFRRLHRLIKAWAKQRGIYSSKFGYLGGIHITLLLSRLFKLLPYSTSISPADILCTFFNHYANFDWKSDMVYDPFFHKQKLRFRRWPREGMVILTHHVPLINVARTSSVPSVRTITDELKLTSARLSQGLSLTEFAGIRTQAGNEGLPSGAREFLEAYNSYIKINVQYWGLSLSKGSTLVGWLESRCIFLLVDLDRKLPNIHTRIWPARFTLASATSSNNNSPDDKEYQGCYLIGLKLSPSSTDDPSAPSLLPSKSDRKHVQDALQASLDRFSEQIHKNTEYFDAASAWVDVSQIKVADLGELKLDEREWGDYVVPADDEYSDSDAADGDDEHDFDIDDEDEAAISEALEVKRSKKNKLITTNTNTNSAPVSARKLRPASDILNRLRWDPHLDSADYIVGYEDRFLGTRELALDRWKTEQTDEEFIPLHRVAYFKRKVDGVVVWDRSQRRDEIFGSGVSGGREGEEEEKEG</sequence>
<dbReference type="Proteomes" id="UP000224634">
    <property type="component" value="Unassembled WGS sequence"/>
</dbReference>
<dbReference type="SUPFAM" id="SSF81631">
    <property type="entry name" value="PAP/OAS1 substrate-binding domain"/>
    <property type="match status" value="1"/>
</dbReference>
<dbReference type="SUPFAM" id="SSF55003">
    <property type="entry name" value="PAP/Archaeal CCA-adding enzyme, C-terminal domain"/>
    <property type="match status" value="1"/>
</dbReference>
<dbReference type="Pfam" id="PF13563">
    <property type="entry name" value="2_5_RNA_ligase2"/>
    <property type="match status" value="1"/>
</dbReference>
<dbReference type="GO" id="GO:1990817">
    <property type="term" value="F:poly(A) RNA polymerase activity"/>
    <property type="evidence" value="ECO:0007669"/>
    <property type="project" value="UniProtKB-EC"/>
</dbReference>
<name>A0A2B7Z5E8_POLH7</name>
<dbReference type="EMBL" id="PDNA01000001">
    <property type="protein sequence ID" value="PGH28262.1"/>
    <property type="molecule type" value="Genomic_DNA"/>
</dbReference>
<evidence type="ECO:0000256" key="8">
    <source>
        <dbReference type="ARBA" id="ARBA00023242"/>
    </source>
</evidence>